<dbReference type="PROSITE" id="PS00061">
    <property type="entry name" value="ADH_SHORT"/>
    <property type="match status" value="1"/>
</dbReference>
<dbReference type="PANTHER" id="PTHR43313:SF1">
    <property type="entry name" value="3BETA-HYDROXYSTEROID DEHYDROGENASE DHS-16"/>
    <property type="match status" value="1"/>
</dbReference>
<sequence length="301" mass="31981">MGRQSLLSEGANTMPSVLITGAGRGIGEAIALRLAGAGWTVTAGVRSDSSGDRLAAQDGRITPVLLDITDATQVAAMAGLFPDRLDALVNNAGIGVLGPVEAVSIPDFRRQFEVNFFGQVAVTQALLPQIRAASGRIVFISSTGGRAPVLLEGAYCASKFAVEGLADVLRGELRPWRIDVSVVEPGPTDTGPWREIQSMLADMEEGMSAMHRELYAQHIRGMRRLVTTLQRRTVPPDVVARVVEQALTARRPRARYAAGAQAQAMVTMNAVLPTRLNDAIGSRLLGLQHPTRSKATSSHAG</sequence>
<evidence type="ECO:0000259" key="3">
    <source>
        <dbReference type="SMART" id="SM00822"/>
    </source>
</evidence>
<keyword evidence="5" id="KW-1185">Reference proteome</keyword>
<feature type="domain" description="Ketoreductase" evidence="3">
    <location>
        <begin position="15"/>
        <end position="196"/>
    </location>
</feature>
<dbReference type="PRINTS" id="PR00080">
    <property type="entry name" value="SDRFAMILY"/>
</dbReference>
<proteinExistence type="inferred from homology"/>
<protein>
    <submittedName>
        <fullName evidence="4">Short-chain dehydrogenase/reductase</fullName>
    </submittedName>
</protein>
<dbReference type="Gene3D" id="3.40.50.720">
    <property type="entry name" value="NAD(P)-binding Rossmann-like Domain"/>
    <property type="match status" value="1"/>
</dbReference>
<gene>
    <name evidence="4" type="ORF">GCM10011376_31060</name>
</gene>
<accession>A0ABQ3HP39</accession>
<dbReference type="PRINTS" id="PR00081">
    <property type="entry name" value="GDHRDH"/>
</dbReference>
<name>A0ABQ3HP39_9ACTN</name>
<organism evidence="4 5">
    <name type="scientific">Nocardioides flavus</name>
    <name type="common">ex Wang et al. 2016</name>
    <dbReference type="NCBI Taxonomy" id="2058780"/>
    <lineage>
        <taxon>Bacteria</taxon>
        <taxon>Bacillati</taxon>
        <taxon>Actinomycetota</taxon>
        <taxon>Actinomycetes</taxon>
        <taxon>Propionibacteriales</taxon>
        <taxon>Nocardioidaceae</taxon>
        <taxon>Nocardioides</taxon>
    </lineage>
</organism>
<comment type="similarity">
    <text evidence="1 2">Belongs to the short-chain dehydrogenases/reductases (SDR) family.</text>
</comment>
<reference evidence="5" key="1">
    <citation type="journal article" date="2019" name="Int. J. Syst. Evol. Microbiol.">
        <title>The Global Catalogue of Microorganisms (GCM) 10K type strain sequencing project: providing services to taxonomists for standard genome sequencing and annotation.</title>
        <authorList>
            <consortium name="The Broad Institute Genomics Platform"/>
            <consortium name="The Broad Institute Genome Sequencing Center for Infectious Disease"/>
            <person name="Wu L."/>
            <person name="Ma J."/>
        </authorList>
    </citation>
    <scope>NUCLEOTIDE SEQUENCE [LARGE SCALE GENOMIC DNA]</scope>
    <source>
        <strain evidence="5">CGMCC 1.12791</strain>
    </source>
</reference>
<dbReference type="EMBL" id="BNAD01000010">
    <property type="protein sequence ID" value="GHE18496.1"/>
    <property type="molecule type" value="Genomic_DNA"/>
</dbReference>
<evidence type="ECO:0000256" key="1">
    <source>
        <dbReference type="ARBA" id="ARBA00006484"/>
    </source>
</evidence>
<dbReference type="SUPFAM" id="SSF51735">
    <property type="entry name" value="NAD(P)-binding Rossmann-fold domains"/>
    <property type="match status" value="1"/>
</dbReference>
<comment type="caution">
    <text evidence="4">The sequence shown here is derived from an EMBL/GenBank/DDBJ whole genome shotgun (WGS) entry which is preliminary data.</text>
</comment>
<dbReference type="InterPro" id="IPR002347">
    <property type="entry name" value="SDR_fam"/>
</dbReference>
<evidence type="ECO:0000256" key="2">
    <source>
        <dbReference type="RuleBase" id="RU000363"/>
    </source>
</evidence>
<dbReference type="InterPro" id="IPR020904">
    <property type="entry name" value="Sc_DH/Rdtase_CS"/>
</dbReference>
<dbReference type="InterPro" id="IPR036291">
    <property type="entry name" value="NAD(P)-bd_dom_sf"/>
</dbReference>
<dbReference type="Proteomes" id="UP000597341">
    <property type="component" value="Unassembled WGS sequence"/>
</dbReference>
<dbReference type="InterPro" id="IPR057326">
    <property type="entry name" value="KR_dom"/>
</dbReference>
<dbReference type="Pfam" id="PF00106">
    <property type="entry name" value="adh_short"/>
    <property type="match status" value="1"/>
</dbReference>
<dbReference type="PANTHER" id="PTHR43313">
    <property type="entry name" value="SHORT-CHAIN DEHYDROGENASE/REDUCTASE FAMILY 9C"/>
    <property type="match status" value="1"/>
</dbReference>
<evidence type="ECO:0000313" key="5">
    <source>
        <dbReference type="Proteomes" id="UP000597341"/>
    </source>
</evidence>
<evidence type="ECO:0000313" key="4">
    <source>
        <dbReference type="EMBL" id="GHE18496.1"/>
    </source>
</evidence>
<dbReference type="SMART" id="SM00822">
    <property type="entry name" value="PKS_KR"/>
    <property type="match status" value="1"/>
</dbReference>